<dbReference type="EMBL" id="BMVG01000061">
    <property type="protein sequence ID" value="GHE15317.1"/>
    <property type="molecule type" value="Genomic_DNA"/>
</dbReference>
<organism evidence="1 2">
    <name type="scientific">Streptomyces alanosinicus</name>
    <dbReference type="NCBI Taxonomy" id="68171"/>
    <lineage>
        <taxon>Bacteria</taxon>
        <taxon>Bacillati</taxon>
        <taxon>Actinomycetota</taxon>
        <taxon>Actinomycetes</taxon>
        <taxon>Kitasatosporales</taxon>
        <taxon>Streptomycetaceae</taxon>
        <taxon>Streptomyces</taxon>
    </lineage>
</organism>
<protein>
    <submittedName>
        <fullName evidence="1">Uncharacterized protein</fullName>
    </submittedName>
</protein>
<dbReference type="Proteomes" id="UP000655443">
    <property type="component" value="Unassembled WGS sequence"/>
</dbReference>
<comment type="caution">
    <text evidence="1">The sequence shown here is derived from an EMBL/GenBank/DDBJ whole genome shotgun (WGS) entry which is preliminary data.</text>
</comment>
<gene>
    <name evidence="1" type="ORF">GCM10010339_89580</name>
</gene>
<reference evidence="1" key="2">
    <citation type="submission" date="2020-09" db="EMBL/GenBank/DDBJ databases">
        <authorList>
            <person name="Sun Q."/>
            <person name="Ohkuma M."/>
        </authorList>
    </citation>
    <scope>NUCLEOTIDE SEQUENCE</scope>
    <source>
        <strain evidence="1">JCM 4714</strain>
    </source>
</reference>
<proteinExistence type="predicted"/>
<reference evidence="1" key="1">
    <citation type="journal article" date="2014" name="Int. J. Syst. Evol. Microbiol.">
        <title>Complete genome sequence of Corynebacterium casei LMG S-19264T (=DSM 44701T), isolated from a smear-ripened cheese.</title>
        <authorList>
            <consortium name="US DOE Joint Genome Institute (JGI-PGF)"/>
            <person name="Walter F."/>
            <person name="Albersmeier A."/>
            <person name="Kalinowski J."/>
            <person name="Ruckert C."/>
        </authorList>
    </citation>
    <scope>NUCLEOTIDE SEQUENCE</scope>
    <source>
        <strain evidence="1">JCM 4714</strain>
    </source>
</reference>
<name>A0A918YTG7_9ACTN</name>
<accession>A0A918YTG7</accession>
<sequence>MSGMNTALEEALAGVLAVHERGLLARAVVVAEVLDEDGERSLSILTTPGVMEWDALGLCRYGVLSIEGPAAAYFAEGDL</sequence>
<evidence type="ECO:0000313" key="2">
    <source>
        <dbReference type="Proteomes" id="UP000655443"/>
    </source>
</evidence>
<keyword evidence="2" id="KW-1185">Reference proteome</keyword>
<dbReference type="AlphaFoldDB" id="A0A918YTG7"/>
<evidence type="ECO:0000313" key="1">
    <source>
        <dbReference type="EMBL" id="GHE15317.1"/>
    </source>
</evidence>